<comment type="caution">
    <text evidence="1">The sequence shown here is derived from an EMBL/GenBank/DDBJ whole genome shotgun (WGS) entry which is preliminary data.</text>
</comment>
<evidence type="ECO:0000313" key="1">
    <source>
        <dbReference type="EMBL" id="EHN03865.1"/>
    </source>
</evidence>
<gene>
    <name evidence="1" type="ORF">VIN7_5338</name>
</gene>
<evidence type="ECO:0000313" key="2">
    <source>
        <dbReference type="Proteomes" id="UP000009009"/>
    </source>
</evidence>
<accession>H0GQQ1</accession>
<reference evidence="1 2" key="1">
    <citation type="journal article" date="2012" name="FEMS Yeast Res.">
        <title>The genome sequence of the wine yeast VIN7 reveals an allotriploid hybrid genome with Saccharomyces cerevisiae and Saccharomyces kudriavzevii origins.</title>
        <authorList>
            <person name="Borneman A.R."/>
            <person name="Desany B.A."/>
            <person name="Riches D."/>
            <person name="Affourtit J.P."/>
            <person name="Forgan A.H."/>
            <person name="Pretorius I.S."/>
            <person name="Egholm M."/>
            <person name="Chambers P.J."/>
        </authorList>
    </citation>
    <scope>NUCLEOTIDE SEQUENCE [LARGE SCALE GENOMIC DNA]</scope>
    <source>
        <strain evidence="1 2">VIN7</strain>
    </source>
</reference>
<dbReference type="Proteomes" id="UP000009009">
    <property type="component" value="Unassembled WGS sequence"/>
</dbReference>
<name>H0GQQ1_SACCK</name>
<keyword evidence="2" id="KW-1185">Reference proteome</keyword>
<proteinExistence type="predicted"/>
<protein>
    <submittedName>
        <fullName evidence="1">Uncharacterized protein</fullName>
    </submittedName>
</protein>
<organism evidence="1 2">
    <name type="scientific">Saccharomyces cerevisiae x Saccharomyces kudriavzevii (strain VIN7)</name>
    <name type="common">Yeast</name>
    <dbReference type="NCBI Taxonomy" id="1095631"/>
    <lineage>
        <taxon>Eukaryota</taxon>
        <taxon>Fungi</taxon>
        <taxon>Dikarya</taxon>
        <taxon>Ascomycota</taxon>
        <taxon>Saccharomycotina</taxon>
        <taxon>Saccharomycetes</taxon>
        <taxon>Saccharomycetales</taxon>
        <taxon>Saccharomycetaceae</taxon>
        <taxon>Saccharomyces</taxon>
    </lineage>
</organism>
<dbReference type="HOGENOM" id="CLU_1876610_0_0_1"/>
<dbReference type="EMBL" id="AGVY01000108">
    <property type="protein sequence ID" value="EHN03865.1"/>
    <property type="molecule type" value="Genomic_DNA"/>
</dbReference>
<sequence length="136" mass="15759">MLLYIKLLKYGDDKDSVLVWRLPRLSYLRTFFRVASKGTAMIFTKQKSISYEAVIMFACYGLVENVQRINFRFNFPGVVSFLGLFFFTEIQMLCRRRSFSKKFIQLSKEIIANSPGIHVENTGNVSQCASTLLYII</sequence>
<dbReference type="AlphaFoldDB" id="H0GQQ1"/>